<evidence type="ECO:0000313" key="8">
    <source>
        <dbReference type="Proteomes" id="UP001556709"/>
    </source>
</evidence>
<gene>
    <name evidence="7" type="ORF">V6X73_01305</name>
</gene>
<feature type="transmembrane region" description="Helical" evidence="6">
    <location>
        <begin position="227"/>
        <end position="250"/>
    </location>
</feature>
<evidence type="ECO:0000313" key="7">
    <source>
        <dbReference type="EMBL" id="MEX0468373.1"/>
    </source>
</evidence>
<keyword evidence="8" id="KW-1185">Reference proteome</keyword>
<sequence length="294" mass="31121">MAISPLLRIGFTGLLLGLLMARFGEAVLARLLAAQPTWLALALAITVAQTLLSAWRWRYTARRLDLPLGGADAVGEYYLGNLVNQLLPGGVLGDANRAWRHGRTASGLSPAFQAVVIERVSGQLAMLGAVMIALIHWPAEPPDWRHYAGAGTGLLLVLATGGWLGRVHRPDDQPAWLARWRHAVGQALLQRRVLGVQLATSALVVASYVAVYACCLLAIGIEAPASVWLPLIPLILLAMLIPLTVGGWGLREGAAAAIWPLAGLSAEQGISGAVVYGLVCLIGSTPGLLTLLRR</sequence>
<dbReference type="Proteomes" id="UP001556709">
    <property type="component" value="Unassembled WGS sequence"/>
</dbReference>
<dbReference type="RefSeq" id="WP_367958124.1">
    <property type="nucleotide sequence ID" value="NZ_JBAKFK010000001.1"/>
</dbReference>
<proteinExistence type="predicted"/>
<evidence type="ECO:0000256" key="1">
    <source>
        <dbReference type="ARBA" id="ARBA00004651"/>
    </source>
</evidence>
<feature type="transmembrane region" description="Helical" evidence="6">
    <location>
        <begin position="198"/>
        <end position="221"/>
    </location>
</feature>
<evidence type="ECO:0000256" key="3">
    <source>
        <dbReference type="ARBA" id="ARBA00022692"/>
    </source>
</evidence>
<dbReference type="PANTHER" id="PTHR40277:SF1">
    <property type="entry name" value="BLL5419 PROTEIN"/>
    <property type="match status" value="1"/>
</dbReference>
<comment type="subcellular location">
    <subcellularLocation>
        <location evidence="1">Cell membrane</location>
        <topology evidence="1">Multi-pass membrane protein</topology>
    </subcellularLocation>
</comment>
<protein>
    <submittedName>
        <fullName evidence="7">Lysylphosphatidylglycerol synthase transmembrane domain-containing protein</fullName>
    </submittedName>
</protein>
<feature type="transmembrane region" description="Helical" evidence="6">
    <location>
        <begin position="120"/>
        <end position="138"/>
    </location>
</feature>
<feature type="transmembrane region" description="Helical" evidence="6">
    <location>
        <begin position="270"/>
        <end position="292"/>
    </location>
</feature>
<keyword evidence="5 6" id="KW-0472">Membrane</keyword>
<evidence type="ECO:0000256" key="5">
    <source>
        <dbReference type="ARBA" id="ARBA00023136"/>
    </source>
</evidence>
<evidence type="ECO:0000256" key="6">
    <source>
        <dbReference type="SAM" id="Phobius"/>
    </source>
</evidence>
<dbReference type="PANTHER" id="PTHR40277">
    <property type="entry name" value="BLL5419 PROTEIN"/>
    <property type="match status" value="1"/>
</dbReference>
<dbReference type="InterPro" id="IPR022791">
    <property type="entry name" value="L-PG_synthase/AglD"/>
</dbReference>
<evidence type="ECO:0000256" key="4">
    <source>
        <dbReference type="ARBA" id="ARBA00022989"/>
    </source>
</evidence>
<name>A0ABV3T9R8_9GAMM</name>
<organism evidence="7 8">
    <name type="scientific">Spiribacter pallidus</name>
    <dbReference type="NCBI Taxonomy" id="1987936"/>
    <lineage>
        <taxon>Bacteria</taxon>
        <taxon>Pseudomonadati</taxon>
        <taxon>Pseudomonadota</taxon>
        <taxon>Gammaproteobacteria</taxon>
        <taxon>Chromatiales</taxon>
        <taxon>Ectothiorhodospiraceae</taxon>
        <taxon>Spiribacter</taxon>
    </lineage>
</organism>
<keyword evidence="3 6" id="KW-0812">Transmembrane</keyword>
<dbReference type="Pfam" id="PF03706">
    <property type="entry name" value="LPG_synthase_TM"/>
    <property type="match status" value="1"/>
</dbReference>
<keyword evidence="2" id="KW-1003">Cell membrane</keyword>
<keyword evidence="4 6" id="KW-1133">Transmembrane helix</keyword>
<evidence type="ECO:0000256" key="2">
    <source>
        <dbReference type="ARBA" id="ARBA00022475"/>
    </source>
</evidence>
<comment type="caution">
    <text evidence="7">The sequence shown here is derived from an EMBL/GenBank/DDBJ whole genome shotgun (WGS) entry which is preliminary data.</text>
</comment>
<dbReference type="EMBL" id="JBAKFM010000001">
    <property type="protein sequence ID" value="MEX0468373.1"/>
    <property type="molecule type" value="Genomic_DNA"/>
</dbReference>
<reference evidence="7 8" key="1">
    <citation type="submission" date="2024-02" db="EMBL/GenBank/DDBJ databases">
        <title>New especies of Spiribacter isolated from saline water.</title>
        <authorList>
            <person name="Leon M.J."/>
            <person name="De La Haba R."/>
            <person name="Sanchez-Porro C."/>
            <person name="Ventosa A."/>
        </authorList>
    </citation>
    <scope>NUCLEOTIDE SEQUENCE [LARGE SCALE GENOMIC DNA]</scope>
    <source>
        <strain evidence="8">ag22IC6-390</strain>
    </source>
</reference>
<accession>A0ABV3T9R8</accession>
<feature type="transmembrane region" description="Helical" evidence="6">
    <location>
        <begin position="36"/>
        <end position="55"/>
    </location>
</feature>